<sequence length="144" mass="15306">MTSSIVVEIIKHIGHSGERPQNRDGMAKLSLAVGRSPGVLAKAKRWVGGGGGIKLGSGIPPWIVPPDVTSLLLGEEGEWSKDKESLFLLVDCVWVGVGPLLFFSRAGMLGQASHFVQAVVLLLHLRVKFMAESIPAKDLNATGV</sequence>
<reference evidence="1 2" key="1">
    <citation type="journal article" date="2014" name="Agronomy (Basel)">
        <title>A Draft Genome Sequence for Ensete ventricosum, the Drought-Tolerant Tree Against Hunger.</title>
        <authorList>
            <person name="Harrison J."/>
            <person name="Moore K.A."/>
            <person name="Paszkiewicz K."/>
            <person name="Jones T."/>
            <person name="Grant M."/>
            <person name="Ambacheew D."/>
            <person name="Muzemil S."/>
            <person name="Studholme D.J."/>
        </authorList>
    </citation>
    <scope>NUCLEOTIDE SEQUENCE [LARGE SCALE GENOMIC DNA]</scope>
</reference>
<dbReference type="EMBL" id="AMZH03016794">
    <property type="protein sequence ID" value="RRT43964.1"/>
    <property type="molecule type" value="Genomic_DNA"/>
</dbReference>
<protein>
    <submittedName>
        <fullName evidence="1">Uncharacterized protein</fullName>
    </submittedName>
</protein>
<dbReference type="Proteomes" id="UP000287651">
    <property type="component" value="Unassembled WGS sequence"/>
</dbReference>
<evidence type="ECO:0000313" key="2">
    <source>
        <dbReference type="Proteomes" id="UP000287651"/>
    </source>
</evidence>
<name>A0A426XWX8_ENSVE</name>
<evidence type="ECO:0000313" key="1">
    <source>
        <dbReference type="EMBL" id="RRT43964.1"/>
    </source>
</evidence>
<organism evidence="1 2">
    <name type="scientific">Ensete ventricosum</name>
    <name type="common">Abyssinian banana</name>
    <name type="synonym">Musa ensete</name>
    <dbReference type="NCBI Taxonomy" id="4639"/>
    <lineage>
        <taxon>Eukaryota</taxon>
        <taxon>Viridiplantae</taxon>
        <taxon>Streptophyta</taxon>
        <taxon>Embryophyta</taxon>
        <taxon>Tracheophyta</taxon>
        <taxon>Spermatophyta</taxon>
        <taxon>Magnoliopsida</taxon>
        <taxon>Liliopsida</taxon>
        <taxon>Zingiberales</taxon>
        <taxon>Musaceae</taxon>
        <taxon>Ensete</taxon>
    </lineage>
</organism>
<comment type="caution">
    <text evidence="1">The sequence shown here is derived from an EMBL/GenBank/DDBJ whole genome shotgun (WGS) entry which is preliminary data.</text>
</comment>
<gene>
    <name evidence="1" type="ORF">B296_00050202</name>
</gene>
<proteinExistence type="predicted"/>
<accession>A0A426XWX8</accession>
<dbReference type="AlphaFoldDB" id="A0A426XWX8"/>